<proteinExistence type="predicted"/>
<sequence length="159" mass="17302">LAPSSGSRQGDCRDVVPIASMFGSAWDCDRGYVAFLKTTYPLSPSGLIDGAMGYVAFLNATWPMSPSHRGCDRAYVAFRMRQGLCRIEKATGPMSPSQSKGRLLPLPGTPVLGSLLREYSGLRVCSSWQPPDELRSLGENDGETSQQRQGARRAEETGW</sequence>
<comment type="caution">
    <text evidence="2">The sequence shown here is derived from an EMBL/GenBank/DDBJ whole genome shotgun (WGS) entry which is preliminary data.</text>
</comment>
<dbReference type="AlphaFoldDB" id="A0A843TK71"/>
<gene>
    <name evidence="2" type="ORF">Taro_001306</name>
</gene>
<reference evidence="2" key="1">
    <citation type="submission" date="2017-07" db="EMBL/GenBank/DDBJ databases">
        <title>Taro Niue Genome Assembly and Annotation.</title>
        <authorList>
            <person name="Atibalentja N."/>
            <person name="Keating K."/>
            <person name="Fields C.J."/>
        </authorList>
    </citation>
    <scope>NUCLEOTIDE SEQUENCE</scope>
    <source>
        <strain evidence="2">Niue_2</strain>
        <tissue evidence="2">Leaf</tissue>
    </source>
</reference>
<evidence type="ECO:0000313" key="3">
    <source>
        <dbReference type="Proteomes" id="UP000652761"/>
    </source>
</evidence>
<name>A0A843TK71_COLES</name>
<feature type="region of interest" description="Disordered" evidence="1">
    <location>
        <begin position="130"/>
        <end position="159"/>
    </location>
</feature>
<organism evidence="2 3">
    <name type="scientific">Colocasia esculenta</name>
    <name type="common">Wild taro</name>
    <name type="synonym">Arum esculentum</name>
    <dbReference type="NCBI Taxonomy" id="4460"/>
    <lineage>
        <taxon>Eukaryota</taxon>
        <taxon>Viridiplantae</taxon>
        <taxon>Streptophyta</taxon>
        <taxon>Embryophyta</taxon>
        <taxon>Tracheophyta</taxon>
        <taxon>Spermatophyta</taxon>
        <taxon>Magnoliopsida</taxon>
        <taxon>Liliopsida</taxon>
        <taxon>Araceae</taxon>
        <taxon>Aroideae</taxon>
        <taxon>Colocasieae</taxon>
        <taxon>Colocasia</taxon>
    </lineage>
</organism>
<dbReference type="EMBL" id="NMUH01000027">
    <property type="protein sequence ID" value="MQL68999.1"/>
    <property type="molecule type" value="Genomic_DNA"/>
</dbReference>
<evidence type="ECO:0000256" key="1">
    <source>
        <dbReference type="SAM" id="MobiDB-lite"/>
    </source>
</evidence>
<protein>
    <submittedName>
        <fullName evidence="2">Uncharacterized protein</fullName>
    </submittedName>
</protein>
<evidence type="ECO:0000313" key="2">
    <source>
        <dbReference type="EMBL" id="MQL68999.1"/>
    </source>
</evidence>
<dbReference type="Proteomes" id="UP000652761">
    <property type="component" value="Unassembled WGS sequence"/>
</dbReference>
<keyword evidence="3" id="KW-1185">Reference proteome</keyword>
<feature type="non-terminal residue" evidence="2">
    <location>
        <position position="159"/>
    </location>
</feature>
<accession>A0A843TK71</accession>